<dbReference type="PROSITE" id="PS50893">
    <property type="entry name" value="ABC_TRANSPORTER_2"/>
    <property type="match status" value="1"/>
</dbReference>
<dbReference type="GO" id="GO:0055085">
    <property type="term" value="P:transmembrane transport"/>
    <property type="evidence" value="ECO:0007669"/>
    <property type="project" value="UniProtKB-ARBA"/>
</dbReference>
<dbReference type="InterPro" id="IPR013563">
    <property type="entry name" value="Oligopep_ABC_C"/>
</dbReference>
<dbReference type="Gene3D" id="3.40.50.300">
    <property type="entry name" value="P-loop containing nucleotide triphosphate hydrolases"/>
    <property type="match status" value="1"/>
</dbReference>
<reference evidence="7 8" key="1">
    <citation type="submission" date="2017-03" db="EMBL/GenBank/DDBJ databases">
        <authorList>
            <person name="Afonso C.L."/>
            <person name="Miller P.J."/>
            <person name="Scott M.A."/>
            <person name="Spackman E."/>
            <person name="Goraichik I."/>
            <person name="Dimitrov K.M."/>
            <person name="Suarez D.L."/>
            <person name="Swayne D.E."/>
        </authorList>
    </citation>
    <scope>NUCLEOTIDE SEQUENCE [LARGE SCALE GENOMIC DNA]</scope>
    <source>
        <strain evidence="7 8">CECT 7691</strain>
    </source>
</reference>
<proteinExistence type="inferred from homology"/>
<dbReference type="AlphaFoldDB" id="A0A1Y5U3T6"/>
<feature type="domain" description="ABC transporter" evidence="6">
    <location>
        <begin position="10"/>
        <end position="258"/>
    </location>
</feature>
<dbReference type="InterPro" id="IPR027417">
    <property type="entry name" value="P-loop_NTPase"/>
</dbReference>
<dbReference type="InParanoid" id="A0A1Y5U3T6"/>
<dbReference type="RefSeq" id="WP_085885380.1">
    <property type="nucleotide sequence ID" value="NZ_FWFR01000004.1"/>
</dbReference>
<evidence type="ECO:0000256" key="1">
    <source>
        <dbReference type="ARBA" id="ARBA00004417"/>
    </source>
</evidence>
<evidence type="ECO:0000259" key="6">
    <source>
        <dbReference type="PROSITE" id="PS50893"/>
    </source>
</evidence>
<dbReference type="Pfam" id="PF08352">
    <property type="entry name" value="oligo_HPY"/>
    <property type="match status" value="1"/>
</dbReference>
<protein>
    <submittedName>
        <fullName evidence="7">Oligopeptide transport ATP-binding protein OppF</fullName>
    </submittedName>
</protein>
<dbReference type="EMBL" id="FWFR01000004">
    <property type="protein sequence ID" value="SLN76171.1"/>
    <property type="molecule type" value="Genomic_DNA"/>
</dbReference>
<evidence type="ECO:0000313" key="7">
    <source>
        <dbReference type="EMBL" id="SLN76171.1"/>
    </source>
</evidence>
<dbReference type="GO" id="GO:0005524">
    <property type="term" value="F:ATP binding"/>
    <property type="evidence" value="ECO:0007669"/>
    <property type="project" value="UniProtKB-KW"/>
</dbReference>
<evidence type="ECO:0000256" key="3">
    <source>
        <dbReference type="ARBA" id="ARBA00022448"/>
    </source>
</evidence>
<comment type="similarity">
    <text evidence="2">Belongs to the ABC transporter superfamily.</text>
</comment>
<dbReference type="InterPro" id="IPR050319">
    <property type="entry name" value="ABC_transp_ATP-bind"/>
</dbReference>
<dbReference type="FunFam" id="3.40.50.300:FF:000016">
    <property type="entry name" value="Oligopeptide ABC transporter ATP-binding component"/>
    <property type="match status" value="1"/>
</dbReference>
<comment type="subcellular location">
    <subcellularLocation>
        <location evidence="1">Cell inner membrane</location>
        <topology evidence="1">Peripheral membrane protein</topology>
    </subcellularLocation>
</comment>
<dbReference type="GO" id="GO:0016887">
    <property type="term" value="F:ATP hydrolysis activity"/>
    <property type="evidence" value="ECO:0007669"/>
    <property type="project" value="InterPro"/>
</dbReference>
<evidence type="ECO:0000256" key="4">
    <source>
        <dbReference type="ARBA" id="ARBA00022741"/>
    </source>
</evidence>
<dbReference type="SUPFAM" id="SSF52540">
    <property type="entry name" value="P-loop containing nucleoside triphosphate hydrolases"/>
    <property type="match status" value="1"/>
</dbReference>
<dbReference type="PANTHER" id="PTHR43776:SF7">
    <property type="entry name" value="D,D-DIPEPTIDE TRANSPORT ATP-BINDING PROTEIN DDPF-RELATED"/>
    <property type="match status" value="1"/>
</dbReference>
<evidence type="ECO:0000313" key="8">
    <source>
        <dbReference type="Proteomes" id="UP000193200"/>
    </source>
</evidence>
<dbReference type="Pfam" id="PF00005">
    <property type="entry name" value="ABC_tran"/>
    <property type="match status" value="1"/>
</dbReference>
<evidence type="ECO:0000256" key="5">
    <source>
        <dbReference type="ARBA" id="ARBA00022840"/>
    </source>
</evidence>
<dbReference type="GO" id="GO:0005886">
    <property type="term" value="C:plasma membrane"/>
    <property type="evidence" value="ECO:0007669"/>
    <property type="project" value="UniProtKB-SubCell"/>
</dbReference>
<keyword evidence="4" id="KW-0547">Nucleotide-binding</keyword>
<dbReference type="CDD" id="cd03257">
    <property type="entry name" value="ABC_NikE_OppD_transporters"/>
    <property type="match status" value="1"/>
</dbReference>
<dbReference type="SMART" id="SM00382">
    <property type="entry name" value="AAA"/>
    <property type="match status" value="1"/>
</dbReference>
<dbReference type="InterPro" id="IPR003439">
    <property type="entry name" value="ABC_transporter-like_ATP-bd"/>
</dbReference>
<keyword evidence="3" id="KW-0813">Transport</keyword>
<accession>A0A1Y5U3T6</accession>
<sequence length="336" mass="36963">MTRPADDLLLEVRDLHVDYPLRGGLLQRRRGTIKALNGVSLSLRRGEIYGLVGESGCGKTTLGRALVGLAPQAGGEITFDGVRLPADGRRDRFARKIQLIFQDPYASLHPRKPVRELVGEGLLINGLASADEVDGRSLAMLERVGLNAEHLYRYAHEFSGGQRQRIALARALVLHPQLIVLDEPTSALDVSVQAQTLNLLKELRRELGLTYLFISHDLGVVRYMSQRMAVMYLGHIVEEGETETIFERPQHPYTRSLLASLPSIRHRKQRHKAALQGDPPTPIDPPPGCPFAGRCPKTQPICREQNPALAPAVGDPAGGGRDHRVACYFPDLPGEG</sequence>
<dbReference type="OrthoDB" id="7833162at2"/>
<keyword evidence="8" id="KW-1185">Reference proteome</keyword>
<dbReference type="GO" id="GO:0015833">
    <property type="term" value="P:peptide transport"/>
    <property type="evidence" value="ECO:0007669"/>
    <property type="project" value="InterPro"/>
</dbReference>
<gene>
    <name evidence="7" type="primary">oppF_5</name>
    <name evidence="7" type="ORF">OCH7691_04056</name>
</gene>
<dbReference type="PROSITE" id="PS00211">
    <property type="entry name" value="ABC_TRANSPORTER_1"/>
    <property type="match status" value="1"/>
</dbReference>
<evidence type="ECO:0000256" key="2">
    <source>
        <dbReference type="ARBA" id="ARBA00005417"/>
    </source>
</evidence>
<dbReference type="InterPro" id="IPR017871">
    <property type="entry name" value="ABC_transporter-like_CS"/>
</dbReference>
<dbReference type="NCBIfam" id="TIGR01727">
    <property type="entry name" value="oligo_HPY"/>
    <property type="match status" value="1"/>
</dbReference>
<name>A0A1Y5U3T6_9PROT</name>
<dbReference type="Proteomes" id="UP000193200">
    <property type="component" value="Unassembled WGS sequence"/>
</dbReference>
<dbReference type="InterPro" id="IPR003593">
    <property type="entry name" value="AAA+_ATPase"/>
</dbReference>
<organism evidence="7 8">
    <name type="scientific">Oceanibacterium hippocampi</name>
    <dbReference type="NCBI Taxonomy" id="745714"/>
    <lineage>
        <taxon>Bacteria</taxon>
        <taxon>Pseudomonadati</taxon>
        <taxon>Pseudomonadota</taxon>
        <taxon>Alphaproteobacteria</taxon>
        <taxon>Sneathiellales</taxon>
        <taxon>Sneathiellaceae</taxon>
        <taxon>Oceanibacterium</taxon>
    </lineage>
</organism>
<dbReference type="PANTHER" id="PTHR43776">
    <property type="entry name" value="TRANSPORT ATP-BINDING PROTEIN"/>
    <property type="match status" value="1"/>
</dbReference>
<keyword evidence="5 7" id="KW-0067">ATP-binding</keyword>